<reference evidence="15 16" key="1">
    <citation type="submission" date="2017-05" db="EMBL/GenBank/DDBJ databases">
        <title>Genome Analysis of Maritalea myrionectae HL2708#5.</title>
        <authorList>
            <consortium name="Cotde Inc.-PKNU"/>
            <person name="Jang D."/>
            <person name="Oh H.-M."/>
        </authorList>
    </citation>
    <scope>NUCLEOTIDE SEQUENCE [LARGE SCALE GENOMIC DNA]</scope>
    <source>
        <strain evidence="15 16">HL2708#5</strain>
    </source>
</reference>
<evidence type="ECO:0000313" key="15">
    <source>
        <dbReference type="EMBL" id="AVX05022.1"/>
    </source>
</evidence>
<gene>
    <name evidence="15" type="ORF">MXMO3_02510</name>
</gene>
<dbReference type="SUPFAM" id="SSF54675">
    <property type="entry name" value="Nicotinate/Quinolinate PRTase N-terminal domain-like"/>
    <property type="match status" value="1"/>
</dbReference>
<comment type="similarity">
    <text evidence="3 12">Belongs to the NadC/ModD family.</text>
</comment>
<keyword evidence="6" id="KW-0662">Pyridine nucleotide biosynthesis</keyword>
<feature type="domain" description="Quinolinate phosphoribosyl transferase C-terminal" evidence="13">
    <location>
        <begin position="120"/>
        <end position="285"/>
    </location>
</feature>
<feature type="domain" description="Quinolinate phosphoribosyl transferase N-terminal" evidence="14">
    <location>
        <begin position="33"/>
        <end position="118"/>
    </location>
</feature>
<evidence type="ECO:0000256" key="6">
    <source>
        <dbReference type="ARBA" id="ARBA00022642"/>
    </source>
</evidence>
<dbReference type="Pfam" id="PF02749">
    <property type="entry name" value="QRPTase_N"/>
    <property type="match status" value="1"/>
</dbReference>
<protein>
    <recommendedName>
        <fullName evidence="11">Probable nicotinate-nucleotide pyrophosphorylase [carboxylating]</fullName>
        <ecNumber evidence="5">2.4.2.19</ecNumber>
    </recommendedName>
    <alternativeName>
        <fullName evidence="9">Quinolinate phosphoribosyltransferase [decarboxylating]</fullName>
    </alternativeName>
</protein>
<dbReference type="PANTHER" id="PTHR32179">
    <property type="entry name" value="NICOTINATE-NUCLEOTIDE PYROPHOSPHORYLASE [CARBOXYLATING]"/>
    <property type="match status" value="1"/>
</dbReference>
<evidence type="ECO:0000313" key="16">
    <source>
        <dbReference type="Proteomes" id="UP000258927"/>
    </source>
</evidence>
<dbReference type="FunFam" id="3.90.1170.20:FF:000001">
    <property type="entry name" value="Nicotinate-nucleotide diphosphorylase (Carboxylating)"/>
    <property type="match status" value="1"/>
</dbReference>
<dbReference type="Gene3D" id="3.20.20.70">
    <property type="entry name" value="Aldolase class I"/>
    <property type="match status" value="1"/>
</dbReference>
<dbReference type="STRING" id="1122213.GCA_000423365_00147"/>
<dbReference type="Pfam" id="PF01729">
    <property type="entry name" value="QRPTase_C"/>
    <property type="match status" value="1"/>
</dbReference>
<dbReference type="InterPro" id="IPR022412">
    <property type="entry name" value="Quinolinate_PRibosylTrfase_N"/>
</dbReference>
<dbReference type="GO" id="GO:0009435">
    <property type="term" value="P:NAD+ biosynthetic process"/>
    <property type="evidence" value="ECO:0007669"/>
    <property type="project" value="UniProtKB-UniPathway"/>
</dbReference>
<dbReference type="InterPro" id="IPR027277">
    <property type="entry name" value="NadC/ModD"/>
</dbReference>
<evidence type="ECO:0000256" key="10">
    <source>
        <dbReference type="ARBA" id="ARBA00047445"/>
    </source>
</evidence>
<keyword evidence="8 12" id="KW-0808">Transferase</keyword>
<comment type="catalytic activity">
    <reaction evidence="10">
        <text>nicotinate beta-D-ribonucleotide + CO2 + diphosphate = quinolinate + 5-phospho-alpha-D-ribose 1-diphosphate + 2 H(+)</text>
        <dbReference type="Rhea" id="RHEA:12733"/>
        <dbReference type="ChEBI" id="CHEBI:15378"/>
        <dbReference type="ChEBI" id="CHEBI:16526"/>
        <dbReference type="ChEBI" id="CHEBI:29959"/>
        <dbReference type="ChEBI" id="CHEBI:33019"/>
        <dbReference type="ChEBI" id="CHEBI:57502"/>
        <dbReference type="ChEBI" id="CHEBI:58017"/>
        <dbReference type="EC" id="2.4.2.19"/>
    </reaction>
</comment>
<dbReference type="UniPathway" id="UPA00253">
    <property type="reaction ID" value="UER00331"/>
</dbReference>
<dbReference type="FunFam" id="3.20.20.70:FF:000030">
    <property type="entry name" value="Nicotinate-nucleotide pyrophosphorylase, carboxylating"/>
    <property type="match status" value="1"/>
</dbReference>
<evidence type="ECO:0000256" key="2">
    <source>
        <dbReference type="ARBA" id="ARBA00004893"/>
    </source>
</evidence>
<evidence type="ECO:0000256" key="8">
    <source>
        <dbReference type="ARBA" id="ARBA00022679"/>
    </source>
</evidence>
<comment type="function">
    <text evidence="1">Involved in the catabolism of quinolinic acid (QA).</text>
</comment>
<keyword evidence="7 12" id="KW-0328">Glycosyltransferase</keyword>
<dbReference type="CDD" id="cd01572">
    <property type="entry name" value="QPRTase"/>
    <property type="match status" value="1"/>
</dbReference>
<evidence type="ECO:0000259" key="13">
    <source>
        <dbReference type="Pfam" id="PF01729"/>
    </source>
</evidence>
<evidence type="ECO:0000256" key="4">
    <source>
        <dbReference type="ARBA" id="ARBA00011218"/>
    </source>
</evidence>
<name>A0A2R4MG81_9HYPH</name>
<evidence type="ECO:0000256" key="5">
    <source>
        <dbReference type="ARBA" id="ARBA00011944"/>
    </source>
</evidence>
<dbReference type="RefSeq" id="WP_027833425.1">
    <property type="nucleotide sequence ID" value="NZ_CP021330.1"/>
</dbReference>
<evidence type="ECO:0000256" key="12">
    <source>
        <dbReference type="PIRNR" id="PIRNR006250"/>
    </source>
</evidence>
<dbReference type="InterPro" id="IPR036068">
    <property type="entry name" value="Nicotinate_pribotase-like_C"/>
</dbReference>
<dbReference type="SUPFAM" id="SSF51690">
    <property type="entry name" value="Nicotinate/Quinolinate PRTase C-terminal domain-like"/>
    <property type="match status" value="1"/>
</dbReference>
<dbReference type="InterPro" id="IPR004393">
    <property type="entry name" value="NadC"/>
</dbReference>
<dbReference type="GO" id="GO:0005737">
    <property type="term" value="C:cytoplasm"/>
    <property type="evidence" value="ECO:0007669"/>
    <property type="project" value="TreeGrafter"/>
</dbReference>
<evidence type="ECO:0000256" key="7">
    <source>
        <dbReference type="ARBA" id="ARBA00022676"/>
    </source>
</evidence>
<dbReference type="EMBL" id="CP021330">
    <property type="protein sequence ID" value="AVX05022.1"/>
    <property type="molecule type" value="Genomic_DNA"/>
</dbReference>
<evidence type="ECO:0000259" key="14">
    <source>
        <dbReference type="Pfam" id="PF02749"/>
    </source>
</evidence>
<evidence type="ECO:0000256" key="11">
    <source>
        <dbReference type="ARBA" id="ARBA00069173"/>
    </source>
</evidence>
<dbReference type="PANTHER" id="PTHR32179:SF3">
    <property type="entry name" value="NICOTINATE-NUCLEOTIDE PYROPHOSPHORYLASE [CARBOXYLATING]"/>
    <property type="match status" value="1"/>
</dbReference>
<dbReference type="EC" id="2.4.2.19" evidence="5"/>
<sequence>MASHQILPAQLAQPLIRRAVDNALLEDLGQAGDITTQATLSPDATAVAVMNVREAGIISGIELARAAFAQIGDGLKFEAHVTDGDAVLPGQDIATISGNARLIMSAERVALNFMCHMSGISTFTKRYVDEVAGTGAKICCTRKTTPGLRAFEKFAVKCGGGANHRFGLDDAILIKDNHIAVAGGVKQAVLAAKAFAGHMIAIEVEVDTLEQFADALDAGATAVLLDNMSPKQLREAVHACKGAARLEASGGINLDSVRKVAETGVEFISTSQITMAASPLDIGLDIKINDQE</sequence>
<dbReference type="InterPro" id="IPR002638">
    <property type="entry name" value="Quinolinate_PRibosylTrfase_C"/>
</dbReference>
<evidence type="ECO:0000256" key="3">
    <source>
        <dbReference type="ARBA" id="ARBA00009400"/>
    </source>
</evidence>
<dbReference type="PIRSF" id="PIRSF006250">
    <property type="entry name" value="NadC_ModD"/>
    <property type="match status" value="1"/>
</dbReference>
<organism evidence="15 16">
    <name type="scientific">Maritalea myrionectae</name>
    <dbReference type="NCBI Taxonomy" id="454601"/>
    <lineage>
        <taxon>Bacteria</taxon>
        <taxon>Pseudomonadati</taxon>
        <taxon>Pseudomonadota</taxon>
        <taxon>Alphaproteobacteria</taxon>
        <taxon>Hyphomicrobiales</taxon>
        <taxon>Devosiaceae</taxon>
        <taxon>Maritalea</taxon>
    </lineage>
</organism>
<dbReference type="NCBIfam" id="TIGR00078">
    <property type="entry name" value="nadC"/>
    <property type="match status" value="1"/>
</dbReference>
<dbReference type="AlphaFoldDB" id="A0A2R4MG81"/>
<dbReference type="KEGG" id="mmyr:MXMO3_02510"/>
<dbReference type="InterPro" id="IPR037128">
    <property type="entry name" value="Quinolinate_PRibosylTase_N_sf"/>
</dbReference>
<keyword evidence="16" id="KW-1185">Reference proteome</keyword>
<accession>A0A2R4MG81</accession>
<dbReference type="GO" id="GO:0004514">
    <property type="term" value="F:nicotinate-nucleotide diphosphorylase (carboxylating) activity"/>
    <property type="evidence" value="ECO:0007669"/>
    <property type="project" value="UniProtKB-EC"/>
</dbReference>
<evidence type="ECO:0000256" key="1">
    <source>
        <dbReference type="ARBA" id="ARBA00003237"/>
    </source>
</evidence>
<dbReference type="Gene3D" id="3.90.1170.20">
    <property type="entry name" value="Quinolinate phosphoribosyl transferase, N-terminal domain"/>
    <property type="match status" value="1"/>
</dbReference>
<comment type="subunit">
    <text evidence="4">Hexamer formed by 3 homodimers.</text>
</comment>
<proteinExistence type="inferred from homology"/>
<comment type="pathway">
    <text evidence="2">Cofactor biosynthesis; NAD(+) biosynthesis; nicotinate D-ribonucleotide from quinolinate: step 1/1.</text>
</comment>
<dbReference type="Proteomes" id="UP000258927">
    <property type="component" value="Chromosome"/>
</dbReference>
<dbReference type="GO" id="GO:0034213">
    <property type="term" value="P:quinolinate catabolic process"/>
    <property type="evidence" value="ECO:0007669"/>
    <property type="project" value="TreeGrafter"/>
</dbReference>
<evidence type="ECO:0000256" key="9">
    <source>
        <dbReference type="ARBA" id="ARBA00033102"/>
    </source>
</evidence>
<dbReference type="InterPro" id="IPR013785">
    <property type="entry name" value="Aldolase_TIM"/>
</dbReference>